<name>C3KQH6_SINFN</name>
<keyword evidence="2" id="KW-1185">Reference proteome</keyword>
<reference evidence="2" key="1">
    <citation type="journal article" date="2004" name="J. Bacteriol.">
        <title>An evolutionary hot spot: the pNGR234b replicon of Rhizobium sp. strain NGR234.</title>
        <authorList>
            <person name="Streit W.R."/>
            <person name="Schmitz R.A."/>
            <person name="Perret X."/>
            <person name="Staehelin C."/>
            <person name="Deakin W.J."/>
            <person name="Raasch C."/>
            <person name="Liesegang H."/>
            <person name="Broughton W.J."/>
        </authorList>
    </citation>
    <scope>NUCLEOTIDE SEQUENCE [LARGE SCALE GENOMIC DNA]</scope>
    <source>
        <strain evidence="2">NBRC 101917 / NGR234</strain>
    </source>
</reference>
<gene>
    <name evidence="1" type="ordered locus">NGR_b08780</name>
</gene>
<dbReference type="OrthoDB" id="8421262at2"/>
<evidence type="ECO:0000313" key="1">
    <source>
        <dbReference type="EMBL" id="ACP22334.1"/>
    </source>
</evidence>
<evidence type="ECO:0000313" key="2">
    <source>
        <dbReference type="Proteomes" id="UP000001054"/>
    </source>
</evidence>
<proteinExistence type="predicted"/>
<keyword evidence="1" id="KW-0614">Plasmid</keyword>
<protein>
    <submittedName>
        <fullName evidence="1">Uncharacterized protein</fullName>
    </submittedName>
</protein>
<dbReference type="AlphaFoldDB" id="C3KQH6"/>
<dbReference type="HOGENOM" id="CLU_2303770_0_0_5"/>
<geneLocation type="plasmid" evidence="2">
    <name>sym pNGR234b</name>
</geneLocation>
<dbReference type="Proteomes" id="UP000001054">
    <property type="component" value="Plasmid pNGR234b"/>
</dbReference>
<dbReference type="EMBL" id="CP000874">
    <property type="protein sequence ID" value="ACP22334.1"/>
    <property type="molecule type" value="Genomic_DNA"/>
</dbReference>
<dbReference type="KEGG" id="rhi:NGR_b08780"/>
<reference evidence="1 2" key="2">
    <citation type="journal article" date="2009" name="Appl. Environ. Microbiol.">
        <title>Rhizobium sp. strain NGR234 possesses a remarkable number of secretion systems.</title>
        <authorList>
            <person name="Schmeisser C."/>
            <person name="Liesegang H."/>
            <person name="Krysciak D."/>
            <person name="Bakkou N."/>
            <person name="Le Quere A."/>
            <person name="Wollherr A."/>
            <person name="Heinemeyer I."/>
            <person name="Morgenstern B."/>
            <person name="Pommerening-Roeser A."/>
            <person name="Flores M."/>
            <person name="Palacios R."/>
            <person name="Brenner S."/>
            <person name="Gottschalk G."/>
            <person name="Schmitz R.A."/>
            <person name="Broughton W.J."/>
            <person name="Perret X."/>
            <person name="Strittmatter A.W."/>
            <person name="Streit W.R."/>
        </authorList>
    </citation>
    <scope>NUCLEOTIDE SEQUENCE [LARGE SCALE GENOMIC DNA]</scope>
    <source>
        <strain evidence="2">NBRC 101917 / NGR234</strain>
    </source>
</reference>
<sequence length="100" mass="11485">MVHRGTKSHVQTCRRRQRNAVSALGEIGAVFMVEIVKQRQVKRQTGPEYCLDEFAERYSLARQKASELFGKFGPSARELDLLMQAIQDRQGKRLALRLQP</sequence>
<organism evidence="1 2">
    <name type="scientific">Sinorhizobium fredii (strain NBRC 101917 / NGR234)</name>
    <dbReference type="NCBI Taxonomy" id="394"/>
    <lineage>
        <taxon>Bacteria</taxon>
        <taxon>Pseudomonadati</taxon>
        <taxon>Pseudomonadota</taxon>
        <taxon>Alphaproteobacteria</taxon>
        <taxon>Hyphomicrobiales</taxon>
        <taxon>Rhizobiaceae</taxon>
        <taxon>Sinorhizobium/Ensifer group</taxon>
        <taxon>Sinorhizobium</taxon>
    </lineage>
</organism>
<accession>C3KQH6</accession>